<evidence type="ECO:0000256" key="1">
    <source>
        <dbReference type="ARBA" id="ARBA00004651"/>
    </source>
</evidence>
<evidence type="ECO:0000256" key="3">
    <source>
        <dbReference type="ARBA" id="ARBA00022692"/>
    </source>
</evidence>
<dbReference type="Gene3D" id="1.20.1070.10">
    <property type="entry name" value="Rhodopsin 7-helix transmembrane proteins"/>
    <property type="match status" value="1"/>
</dbReference>
<feature type="transmembrane region" description="Helical" evidence="12">
    <location>
        <begin position="32"/>
        <end position="57"/>
    </location>
</feature>
<dbReference type="Pfam" id="PF00001">
    <property type="entry name" value="7tm_1"/>
    <property type="match status" value="1"/>
</dbReference>
<dbReference type="GeneID" id="136818876"/>
<evidence type="ECO:0000256" key="2">
    <source>
        <dbReference type="ARBA" id="ARBA00022475"/>
    </source>
</evidence>
<sequence length="421" mass="48527">MNGSTVNIPTTLWTTRAAPKPNYCQTPEDPEAWTIILMVILAFLLFASICGNSLVILATMMSKPLRQRVTVYFIVSLAIADLMNASAKIPIEISFEIHSKRFCHSQGVCYWYQIAENISTIASMLCLFFIAIDRFIAIKYPFKHQSMFTTRKVRFMVFGIWIFSFCFALSNIFQWKHTIYSKSTMAIDWKKDRSCTHQNRLFFSVGFGLYAVLLVIMTITYSMILSIALTQIRAIEGTTVAAPRLDSIDPAEADKERAQRMRRKELKATKSVALVYVFYLICWFPLFVIVNILQYNQTHFRKLRESNMTVFLFIWHTFVQILPAVNTMINPIIYSFSNNQFKNAFKSIYRRMVNKFDSGHLDYSQSRSNRTQSGISLASTAYSQSSVAMQRKSDVNGNGLPNNGYEPKRRSQNDRSEKREC</sequence>
<evidence type="ECO:0000259" key="13">
    <source>
        <dbReference type="PROSITE" id="PS50262"/>
    </source>
</evidence>
<dbReference type="InterPro" id="IPR017452">
    <property type="entry name" value="GPCR_Rhodpsn_7TM"/>
</dbReference>
<dbReference type="AlphaFoldDB" id="A0A7M5X149"/>
<dbReference type="Proteomes" id="UP000594262">
    <property type="component" value="Unplaced"/>
</dbReference>
<dbReference type="OrthoDB" id="5955450at2759"/>
<comment type="similarity">
    <text evidence="10">Belongs to the G-protein coupled receptor 1 family.</text>
</comment>
<evidence type="ECO:0000256" key="4">
    <source>
        <dbReference type="ARBA" id="ARBA00022989"/>
    </source>
</evidence>
<dbReference type="SUPFAM" id="SSF81321">
    <property type="entry name" value="Family A G protein-coupled receptor-like"/>
    <property type="match status" value="1"/>
</dbReference>
<accession>A0A7M5X149</accession>
<name>A0A7M5X149_9CNID</name>
<dbReference type="PANTHER" id="PTHR24246:SF27">
    <property type="entry name" value="ADENOSINE RECEPTOR, ISOFORM A"/>
    <property type="match status" value="1"/>
</dbReference>
<dbReference type="PROSITE" id="PS00237">
    <property type="entry name" value="G_PROTEIN_RECEP_F1_1"/>
    <property type="match status" value="1"/>
</dbReference>
<evidence type="ECO:0000256" key="12">
    <source>
        <dbReference type="SAM" id="Phobius"/>
    </source>
</evidence>
<evidence type="ECO:0000256" key="7">
    <source>
        <dbReference type="ARBA" id="ARBA00023170"/>
    </source>
</evidence>
<dbReference type="PRINTS" id="PR00237">
    <property type="entry name" value="GPCRRHODOPSN"/>
</dbReference>
<feature type="transmembrane region" description="Helical" evidence="12">
    <location>
        <begin position="207"/>
        <end position="229"/>
    </location>
</feature>
<feature type="transmembrane region" description="Helical" evidence="12">
    <location>
        <begin position="313"/>
        <end position="336"/>
    </location>
</feature>
<evidence type="ECO:0000256" key="8">
    <source>
        <dbReference type="ARBA" id="ARBA00023180"/>
    </source>
</evidence>
<evidence type="ECO:0000256" key="5">
    <source>
        <dbReference type="ARBA" id="ARBA00023040"/>
    </source>
</evidence>
<keyword evidence="5 10" id="KW-0297">G-protein coupled receptor</keyword>
<proteinExistence type="inferred from homology"/>
<protein>
    <recommendedName>
        <fullName evidence="13">G-protein coupled receptors family 1 profile domain-containing protein</fullName>
    </recommendedName>
</protein>
<reference evidence="14" key="1">
    <citation type="submission" date="2021-01" db="UniProtKB">
        <authorList>
            <consortium name="EnsemblMetazoa"/>
        </authorList>
    </citation>
    <scope>IDENTIFICATION</scope>
</reference>
<feature type="transmembrane region" description="Helical" evidence="12">
    <location>
        <begin position="69"/>
        <end position="91"/>
    </location>
</feature>
<dbReference type="GO" id="GO:0004930">
    <property type="term" value="F:G protein-coupled receptor activity"/>
    <property type="evidence" value="ECO:0007669"/>
    <property type="project" value="UniProtKB-KW"/>
</dbReference>
<evidence type="ECO:0000313" key="14">
    <source>
        <dbReference type="EnsemblMetazoa" id="CLYHEMP016161.1"/>
    </source>
</evidence>
<feature type="transmembrane region" description="Helical" evidence="12">
    <location>
        <begin position="153"/>
        <end position="173"/>
    </location>
</feature>
<evidence type="ECO:0000313" key="15">
    <source>
        <dbReference type="Proteomes" id="UP000594262"/>
    </source>
</evidence>
<keyword evidence="3 10" id="KW-0812">Transmembrane</keyword>
<dbReference type="InterPro" id="IPR000276">
    <property type="entry name" value="GPCR_Rhodpsn"/>
</dbReference>
<dbReference type="PANTHER" id="PTHR24246">
    <property type="entry name" value="OLFACTORY RECEPTOR AND ADENOSINE RECEPTOR"/>
    <property type="match status" value="1"/>
</dbReference>
<keyword evidence="8" id="KW-0325">Glycoprotein</keyword>
<comment type="subcellular location">
    <subcellularLocation>
        <location evidence="1">Cell membrane</location>
        <topology evidence="1">Multi-pass membrane protein</topology>
    </subcellularLocation>
</comment>
<keyword evidence="2" id="KW-1003">Cell membrane</keyword>
<organism evidence="14 15">
    <name type="scientific">Clytia hemisphaerica</name>
    <dbReference type="NCBI Taxonomy" id="252671"/>
    <lineage>
        <taxon>Eukaryota</taxon>
        <taxon>Metazoa</taxon>
        <taxon>Cnidaria</taxon>
        <taxon>Hydrozoa</taxon>
        <taxon>Hydroidolina</taxon>
        <taxon>Leptothecata</taxon>
        <taxon>Obeliida</taxon>
        <taxon>Clytiidae</taxon>
        <taxon>Clytia</taxon>
    </lineage>
</organism>
<feature type="region of interest" description="Disordered" evidence="11">
    <location>
        <begin position="386"/>
        <end position="421"/>
    </location>
</feature>
<dbReference type="EnsemblMetazoa" id="CLYHEMT016161.1">
    <property type="protein sequence ID" value="CLYHEMP016161.1"/>
    <property type="gene ID" value="CLYHEMG016161"/>
</dbReference>
<evidence type="ECO:0000256" key="6">
    <source>
        <dbReference type="ARBA" id="ARBA00023136"/>
    </source>
</evidence>
<feature type="compositionally biased region" description="Basic and acidic residues" evidence="11">
    <location>
        <begin position="406"/>
        <end position="421"/>
    </location>
</feature>
<evidence type="ECO:0000256" key="10">
    <source>
        <dbReference type="RuleBase" id="RU000688"/>
    </source>
</evidence>
<dbReference type="SMART" id="SM01381">
    <property type="entry name" value="7TM_GPCR_Srsx"/>
    <property type="match status" value="1"/>
</dbReference>
<dbReference type="PROSITE" id="PS50262">
    <property type="entry name" value="G_PROTEIN_RECEP_F1_2"/>
    <property type="match status" value="1"/>
</dbReference>
<feature type="domain" description="G-protein coupled receptors family 1 profile" evidence="13">
    <location>
        <begin position="51"/>
        <end position="334"/>
    </location>
</feature>
<keyword evidence="4 12" id="KW-1133">Transmembrane helix</keyword>
<dbReference type="RefSeq" id="XP_066931205.1">
    <property type="nucleotide sequence ID" value="XM_067075104.1"/>
</dbReference>
<evidence type="ECO:0000256" key="9">
    <source>
        <dbReference type="ARBA" id="ARBA00023224"/>
    </source>
</evidence>
<keyword evidence="6 12" id="KW-0472">Membrane</keyword>
<feature type="transmembrane region" description="Helical" evidence="12">
    <location>
        <begin position="111"/>
        <end position="132"/>
    </location>
</feature>
<keyword evidence="7 10" id="KW-0675">Receptor</keyword>
<dbReference type="GO" id="GO:0005886">
    <property type="term" value="C:plasma membrane"/>
    <property type="evidence" value="ECO:0007669"/>
    <property type="project" value="UniProtKB-SubCell"/>
</dbReference>
<evidence type="ECO:0000256" key="11">
    <source>
        <dbReference type="SAM" id="MobiDB-lite"/>
    </source>
</evidence>
<keyword evidence="15" id="KW-1185">Reference proteome</keyword>
<keyword evidence="9 10" id="KW-0807">Transducer</keyword>
<feature type="transmembrane region" description="Helical" evidence="12">
    <location>
        <begin position="271"/>
        <end position="293"/>
    </location>
</feature>